<dbReference type="RefSeq" id="WP_310921170.1">
    <property type="nucleotide sequence ID" value="NZ_JAMQON010000006.1"/>
</dbReference>
<feature type="transmembrane region" description="Helical" evidence="1">
    <location>
        <begin position="444"/>
        <end position="464"/>
    </location>
</feature>
<feature type="transmembrane region" description="Helical" evidence="1">
    <location>
        <begin position="104"/>
        <end position="123"/>
    </location>
</feature>
<feature type="transmembrane region" description="Helical" evidence="1">
    <location>
        <begin position="212"/>
        <end position="231"/>
    </location>
</feature>
<feature type="transmembrane region" description="Helical" evidence="1">
    <location>
        <begin position="470"/>
        <end position="490"/>
    </location>
</feature>
<feature type="transmembrane region" description="Helical" evidence="1">
    <location>
        <begin position="417"/>
        <end position="437"/>
    </location>
</feature>
<feature type="transmembrane region" description="Helical" evidence="1">
    <location>
        <begin position="261"/>
        <end position="279"/>
    </location>
</feature>
<evidence type="ECO:0000313" key="2">
    <source>
        <dbReference type="EMBL" id="MDS0261346.1"/>
    </source>
</evidence>
<feature type="transmembrane region" description="Helical" evidence="1">
    <location>
        <begin position="81"/>
        <end position="98"/>
    </location>
</feature>
<accession>A0ABU2FHT6</accession>
<evidence type="ECO:0008006" key="4">
    <source>
        <dbReference type="Google" id="ProtNLM"/>
    </source>
</evidence>
<feature type="transmembrane region" description="Helical" evidence="1">
    <location>
        <begin position="42"/>
        <end position="60"/>
    </location>
</feature>
<dbReference type="EMBL" id="JAMQON010000006">
    <property type="protein sequence ID" value="MDS0261346.1"/>
    <property type="molecule type" value="Genomic_DNA"/>
</dbReference>
<sequence>MKLVTRGSLCRLAYPAFIGVALLGSAVAFTLLGPIVGIKSTYVFLGLLLSGGLFYTYHSTTVPTTLRPMQVSRTRVLGKSVFVLVLLAVTAVPAARAFGIETVVAQLAVLLFLVPAGYLALALQFRWEPPAGRTLAQILALFSVTPIVKYQSTGFYASSGDTPGHVYLIEQVVRNGTWQAIPTKSFYHYFPGLHTMLGSMSALTGLSPYDVYMLAGIATYCVVIAVAYLFARLLFDNRVLALCIALAMSLLLPIITHASYFYPQALAVAVALILLLLSYRGSADANNYWAYMVLAALLVGQLWVTHHLTVVLFVPVLVALIAGPRLVSRFGPDDATAVRPVSSPLVVWVAGSVAYWLGRDVFIAPFVGSVVDVLSGPLIATGSGDETAVVPVKTLGQSLPESTVGTALLSVFSPSGIYNLLLVCTVSFAAITVIYRLERYRRVIPFLVLGVGGSLLLLRTPLVINGLDRTHLPLSIFIAFLLGIALFRLLPNADATLSQLAPVLVVFLFLTTSATLVASPHVYELHSGPDLWEGRPLPEEQIDFSQQEMRSFEQSSAYLEERDAVVASDWRTQIGLERYGTDSKSMRVRDGQVTMEADLLMYRSRWPDHSLRLIPGGPPVPLITVVVDRAWLDRTVRTENKVYTTGEVGMLADRSGGDLRRSPG</sequence>
<reference evidence="2 3" key="1">
    <citation type="submission" date="2022-06" db="EMBL/GenBank/DDBJ databases">
        <title>Haloarcula sp. a new haloarchaeum isolate from saline soil.</title>
        <authorList>
            <person name="Strakova D."/>
            <person name="Galisteo C."/>
            <person name="Sanchez-Porro C."/>
            <person name="Ventosa A."/>
        </authorList>
    </citation>
    <scope>NUCLEOTIDE SEQUENCE [LARGE SCALE GENOMIC DNA]</scope>
    <source>
        <strain evidence="2 3">S1CR25-12</strain>
    </source>
</reference>
<protein>
    <recommendedName>
        <fullName evidence="4">Glycosyltransferase RgtA/B/C/D-like domain-containing protein</fullName>
    </recommendedName>
</protein>
<feature type="transmembrane region" description="Helical" evidence="1">
    <location>
        <begin position="502"/>
        <end position="523"/>
    </location>
</feature>
<proteinExistence type="predicted"/>
<gene>
    <name evidence="2" type="ORF">NDI56_18250</name>
</gene>
<feature type="transmembrane region" description="Helical" evidence="1">
    <location>
        <begin position="186"/>
        <end position="206"/>
    </location>
</feature>
<organism evidence="2 3">
    <name type="scientific">Haloarcula saliterrae</name>
    <dbReference type="NCBI Taxonomy" id="2950534"/>
    <lineage>
        <taxon>Archaea</taxon>
        <taxon>Methanobacteriati</taxon>
        <taxon>Methanobacteriota</taxon>
        <taxon>Stenosarchaea group</taxon>
        <taxon>Halobacteria</taxon>
        <taxon>Halobacteriales</taxon>
        <taxon>Haloarculaceae</taxon>
        <taxon>Haloarcula</taxon>
    </lineage>
</organism>
<comment type="caution">
    <text evidence="2">The sequence shown here is derived from an EMBL/GenBank/DDBJ whole genome shotgun (WGS) entry which is preliminary data.</text>
</comment>
<keyword evidence="1" id="KW-0472">Membrane</keyword>
<keyword evidence="3" id="KW-1185">Reference proteome</keyword>
<feature type="transmembrane region" description="Helical" evidence="1">
    <location>
        <begin position="238"/>
        <end position="255"/>
    </location>
</feature>
<evidence type="ECO:0000256" key="1">
    <source>
        <dbReference type="SAM" id="Phobius"/>
    </source>
</evidence>
<feature type="transmembrane region" description="Helical" evidence="1">
    <location>
        <begin position="340"/>
        <end position="358"/>
    </location>
</feature>
<keyword evidence="1" id="KW-1133">Transmembrane helix</keyword>
<keyword evidence="1" id="KW-0812">Transmembrane</keyword>
<dbReference type="Proteomes" id="UP001259659">
    <property type="component" value="Unassembled WGS sequence"/>
</dbReference>
<feature type="transmembrane region" description="Helical" evidence="1">
    <location>
        <begin position="288"/>
        <end position="304"/>
    </location>
</feature>
<name>A0ABU2FHT6_9EURY</name>
<feature type="transmembrane region" description="Helical" evidence="1">
    <location>
        <begin position="310"/>
        <end position="328"/>
    </location>
</feature>
<feature type="transmembrane region" description="Helical" evidence="1">
    <location>
        <begin position="12"/>
        <end position="36"/>
    </location>
</feature>
<evidence type="ECO:0000313" key="3">
    <source>
        <dbReference type="Proteomes" id="UP001259659"/>
    </source>
</evidence>